<dbReference type="Gene3D" id="2.70.150.10">
    <property type="entry name" value="Calcium-transporting ATPase, cytoplasmic transduction domain A"/>
    <property type="match status" value="1"/>
</dbReference>
<dbReference type="RefSeq" id="WP_093258407.1">
    <property type="nucleotide sequence ID" value="NZ_FNKK01000002.1"/>
</dbReference>
<dbReference type="InterPro" id="IPR044492">
    <property type="entry name" value="P_typ_ATPase_HD_dom"/>
</dbReference>
<feature type="domain" description="Cation-transporting P-type ATPase N-terminal" evidence="13">
    <location>
        <begin position="616"/>
        <end position="688"/>
    </location>
</feature>
<gene>
    <name evidence="14" type="ORF">SAMN04489764_1540</name>
</gene>
<comment type="catalytic activity">
    <reaction evidence="10">
        <text>ATP + H2O = ADP + phosphate + H(+)</text>
        <dbReference type="Rhea" id="RHEA:13065"/>
        <dbReference type="ChEBI" id="CHEBI:15377"/>
        <dbReference type="ChEBI" id="CHEBI:15378"/>
        <dbReference type="ChEBI" id="CHEBI:30616"/>
        <dbReference type="ChEBI" id="CHEBI:43474"/>
        <dbReference type="ChEBI" id="CHEBI:456216"/>
    </reaction>
</comment>
<dbReference type="GO" id="GO:0016887">
    <property type="term" value="F:ATP hydrolysis activity"/>
    <property type="evidence" value="ECO:0007669"/>
    <property type="project" value="InterPro"/>
</dbReference>
<keyword evidence="9 12" id="KW-0472">Membrane</keyword>
<dbReference type="SFLD" id="SFLDG00002">
    <property type="entry name" value="C1.7:_P-type_atpase_like"/>
    <property type="match status" value="1"/>
</dbReference>
<keyword evidence="15" id="KW-1185">Reference proteome</keyword>
<dbReference type="Proteomes" id="UP000217103">
    <property type="component" value="Unassembled WGS sequence"/>
</dbReference>
<dbReference type="EMBL" id="FNKK01000002">
    <property type="protein sequence ID" value="SDQ65124.1"/>
    <property type="molecule type" value="Genomic_DNA"/>
</dbReference>
<dbReference type="Pfam" id="PF00122">
    <property type="entry name" value="E1-E2_ATPase"/>
    <property type="match status" value="1"/>
</dbReference>
<proteinExistence type="predicted"/>
<dbReference type="PRINTS" id="PR00119">
    <property type="entry name" value="CATATPASE"/>
</dbReference>
<dbReference type="GO" id="GO:0005388">
    <property type="term" value="F:P-type calcium transporter activity"/>
    <property type="evidence" value="ECO:0007669"/>
    <property type="project" value="TreeGrafter"/>
</dbReference>
<evidence type="ECO:0000256" key="5">
    <source>
        <dbReference type="ARBA" id="ARBA00022840"/>
    </source>
</evidence>
<keyword evidence="2 12" id="KW-0812">Transmembrane</keyword>
<dbReference type="InterPro" id="IPR059000">
    <property type="entry name" value="ATPase_P-type_domA"/>
</dbReference>
<feature type="transmembrane region" description="Helical" evidence="12">
    <location>
        <begin position="1273"/>
        <end position="1294"/>
    </location>
</feature>
<dbReference type="InterPro" id="IPR004014">
    <property type="entry name" value="ATPase_P-typ_cation-transptr_N"/>
</dbReference>
<sequence>MVLSRVLALPAQVVRATVPALVRAALPGSSAAPAHEECPGGVRIALRVIGGPGTDAAAAELEERLGELDGVARAEVNGALGCVFVACDPSAVDVDALTAVVAELDGAAEGGHNAVPDPPAHRHVPAALRAGVTMLGAGLALTGRATRIPALSAAAPALVNLVNTTPRFRGELERLLGPSLTAKVTATSHLVCHTLAQHPAALFVSSVVRTGRYLEALAVRYAWERREPELTATPGAFRHIRAAAPRRPLPLPHGPIERYSDVMGPLAMAVSAATRLRGPGRALTALAAATPTDVWLGREMYAGAVGRALGGADTIVLRHDALRVMDRVDTVVIDAAALTVGGWTVDGLIPLPGGTGSGEVDEAMLHARLHALLGPAGPVRARRRGGWAVRPGDDLTLLDDVPGGPAEADRWRELELTPVVLTYRGTPVAVAALAPRTDPLAAAVVTAARGDPAGEGGCTVLLAGTGPGLARRFGADGTLAGGTALPEEVRRLQREGHGVAVLSRGPGLAEADLGIGVLGGDGAVPWHADVLCGLDGAYLLLACLSTAREVSGTSVRISAVGRSVATALAVAGPAVMAVRAARMVSTLTSLTGLAAGLWAGRGARRVAPPPSPDGTPWHAMPAEDVLAALGSSPQGIAEEDAEGRRTAPPDRKVPGSAAALADACAEELANPLTPVLVAGAAVSALIGSVLDAGLIATVAAANALLGGAQRVSADRARRRLAEATAARVRLLRPGGARSVTADELVVGDVVELHAGDAVPADCRVVEAVGLEVDESSLTGESGLVAKSPATSAAPDVADRRSMVYRGTTVAAGHGRAVVVAIGEATEAGRSAWTSREGPPPTGVELRLRELSRRILPVVLGAGAAMLGTDLLRGTPLPAAFASAVSLAVAAVPEGLPLAATVAELAAARRLSAHNTLVPNPSTIEALGRVDVLCFDKTGTLTEGRLALRRVSDGHADRPIDEATSQLRRVVAAGLRSSPHYDGRCALTHPTDRGVVEGARRIGVTPREGIGPWRRVDEMPFEPGRGYHAVLGVAGAEHLLSVKGAPEVVLTRCTHVLREGERIALSAAGRAALAREAGRLGRRGYRVLAVAERSASARGDLDESRVAGLCFLGFLCLADPVRPTAAESVERLIRAGVRIIMITGDHPSTAAAIAAEVGALNGMRVVTGPELDALDDDALALALPEISVFARVTPAHKARIVTALRRAGRVVAVTGDGANDAPAIRIADAGIALGARATPAAREAADVVVTDDRIETIVAAIIEGRAMWTSVRDALGILLGGNVGEVVFTLVSSLLGGRSALNARQLLLVNLLTDMVPAMVVAARPPATADPETLLTEGPEASLGSSLVRDIRVRAAITAGAATVAWLVGRATGPRGRADSIGLAALVAAQLFQTLVAGCRDRMVLLATLGSLVALGVVLSVPVVSLLFGSWPLDPGGWGIGLGVAAAVTAVGLLLRERLHRAAERGTGDAGEVAGDAARGTGRAAERSAAGDAVPDPVGC</sequence>
<dbReference type="SUPFAM" id="SSF56784">
    <property type="entry name" value="HAD-like"/>
    <property type="match status" value="1"/>
</dbReference>
<evidence type="ECO:0000256" key="8">
    <source>
        <dbReference type="ARBA" id="ARBA00022989"/>
    </source>
</evidence>
<comment type="subcellular location">
    <subcellularLocation>
        <location evidence="1">Cell membrane</location>
        <topology evidence="1">Multi-pass membrane protein</topology>
    </subcellularLocation>
</comment>
<dbReference type="Gene3D" id="3.40.50.1000">
    <property type="entry name" value="HAD superfamily/HAD-like"/>
    <property type="match status" value="2"/>
</dbReference>
<dbReference type="InterPro" id="IPR008250">
    <property type="entry name" value="ATPase_P-typ_transduc_dom_A_sf"/>
</dbReference>
<dbReference type="InterPro" id="IPR023214">
    <property type="entry name" value="HAD_sf"/>
</dbReference>
<reference evidence="14 15" key="1">
    <citation type="submission" date="2016-10" db="EMBL/GenBank/DDBJ databases">
        <authorList>
            <person name="de Groot N.N."/>
        </authorList>
    </citation>
    <scope>NUCLEOTIDE SEQUENCE [LARGE SCALE GENOMIC DNA]</scope>
    <source>
        <strain evidence="14 15">DSM 43794</strain>
    </source>
</reference>
<dbReference type="InterPro" id="IPR001757">
    <property type="entry name" value="P_typ_ATPase"/>
</dbReference>
<name>A0A1H1CLR7_9ACTN</name>
<dbReference type="STRING" id="35622.SAMN04489764_1540"/>
<feature type="transmembrane region" description="Helical" evidence="12">
    <location>
        <begin position="1436"/>
        <end position="1454"/>
    </location>
</feature>
<feature type="compositionally biased region" description="Low complexity" evidence="11">
    <location>
        <begin position="1473"/>
        <end position="1490"/>
    </location>
</feature>
<keyword evidence="3" id="KW-0479">Metal-binding</keyword>
<dbReference type="GO" id="GO:0005524">
    <property type="term" value="F:ATP binding"/>
    <property type="evidence" value="ECO:0007669"/>
    <property type="project" value="UniProtKB-KW"/>
</dbReference>
<dbReference type="SUPFAM" id="SSF81653">
    <property type="entry name" value="Calcium ATPase, transduction domain A"/>
    <property type="match status" value="1"/>
</dbReference>
<dbReference type="Gene3D" id="1.20.1110.10">
    <property type="entry name" value="Calcium-transporting ATPase, transmembrane domain"/>
    <property type="match status" value="2"/>
</dbReference>
<dbReference type="InterPro" id="IPR023298">
    <property type="entry name" value="ATPase_P-typ_TM_dom_sf"/>
</dbReference>
<accession>A0A1H1CLR7</accession>
<dbReference type="SUPFAM" id="SSF81665">
    <property type="entry name" value="Calcium ATPase, transmembrane domain M"/>
    <property type="match status" value="1"/>
</dbReference>
<dbReference type="InterPro" id="IPR018303">
    <property type="entry name" value="ATPase_P-typ_P_site"/>
</dbReference>
<organism evidence="14 15">
    <name type="scientific">Thermostaphylospora chromogena</name>
    <dbReference type="NCBI Taxonomy" id="35622"/>
    <lineage>
        <taxon>Bacteria</taxon>
        <taxon>Bacillati</taxon>
        <taxon>Actinomycetota</taxon>
        <taxon>Actinomycetes</taxon>
        <taxon>Streptosporangiales</taxon>
        <taxon>Thermomonosporaceae</taxon>
        <taxon>Thermostaphylospora</taxon>
    </lineage>
</organism>
<dbReference type="GO" id="GO:0005886">
    <property type="term" value="C:plasma membrane"/>
    <property type="evidence" value="ECO:0007669"/>
    <property type="project" value="UniProtKB-SubCell"/>
</dbReference>
<dbReference type="SUPFAM" id="SSF81660">
    <property type="entry name" value="Metal cation-transporting ATPase, ATP-binding domain N"/>
    <property type="match status" value="1"/>
</dbReference>
<dbReference type="GO" id="GO:0046872">
    <property type="term" value="F:metal ion binding"/>
    <property type="evidence" value="ECO:0007669"/>
    <property type="project" value="UniProtKB-KW"/>
</dbReference>
<evidence type="ECO:0000256" key="12">
    <source>
        <dbReference type="SAM" id="Phobius"/>
    </source>
</evidence>
<dbReference type="Pfam" id="PF00689">
    <property type="entry name" value="Cation_ATPase_C"/>
    <property type="match status" value="1"/>
</dbReference>
<dbReference type="PANTHER" id="PTHR24093:SF513">
    <property type="entry name" value="CATION-TRANSPORTING ATPASE I-RELATED"/>
    <property type="match status" value="1"/>
</dbReference>
<keyword evidence="7" id="KW-1278">Translocase</keyword>
<keyword evidence="8 12" id="KW-1133">Transmembrane helix</keyword>
<dbReference type="NCBIfam" id="TIGR01494">
    <property type="entry name" value="ATPase_P-type"/>
    <property type="match status" value="2"/>
</dbReference>
<evidence type="ECO:0000259" key="13">
    <source>
        <dbReference type="SMART" id="SM00831"/>
    </source>
</evidence>
<dbReference type="SUPFAM" id="SSF55008">
    <property type="entry name" value="HMA, heavy metal-associated domain"/>
    <property type="match status" value="1"/>
</dbReference>
<dbReference type="PROSITE" id="PS00154">
    <property type="entry name" value="ATPASE_E1_E2"/>
    <property type="match status" value="1"/>
</dbReference>
<dbReference type="InterPro" id="IPR006068">
    <property type="entry name" value="ATPase_P-typ_cation-transptr_C"/>
</dbReference>
<dbReference type="Pfam" id="PF00702">
    <property type="entry name" value="Hydrolase"/>
    <property type="match status" value="1"/>
</dbReference>
<evidence type="ECO:0000256" key="9">
    <source>
        <dbReference type="ARBA" id="ARBA00023136"/>
    </source>
</evidence>
<keyword evidence="6" id="KW-0460">Magnesium</keyword>
<keyword evidence="5" id="KW-0067">ATP-binding</keyword>
<evidence type="ECO:0000256" key="4">
    <source>
        <dbReference type="ARBA" id="ARBA00022741"/>
    </source>
</evidence>
<evidence type="ECO:0000256" key="7">
    <source>
        <dbReference type="ARBA" id="ARBA00022967"/>
    </source>
</evidence>
<evidence type="ECO:0000256" key="6">
    <source>
        <dbReference type="ARBA" id="ARBA00022842"/>
    </source>
</evidence>
<feature type="region of interest" description="Disordered" evidence="11">
    <location>
        <begin position="1465"/>
        <end position="1499"/>
    </location>
</feature>
<feature type="transmembrane region" description="Helical" evidence="12">
    <location>
        <begin position="1405"/>
        <end position="1430"/>
    </location>
</feature>
<evidence type="ECO:0000256" key="3">
    <source>
        <dbReference type="ARBA" id="ARBA00022723"/>
    </source>
</evidence>
<evidence type="ECO:0000256" key="2">
    <source>
        <dbReference type="ARBA" id="ARBA00022692"/>
    </source>
</evidence>
<dbReference type="OrthoDB" id="9814270at2"/>
<keyword evidence="4" id="KW-0547">Nucleotide-binding</keyword>
<evidence type="ECO:0000256" key="10">
    <source>
        <dbReference type="ARBA" id="ARBA00049360"/>
    </source>
</evidence>
<dbReference type="InterPro" id="IPR023299">
    <property type="entry name" value="ATPase_P-typ_cyto_dom_N"/>
</dbReference>
<evidence type="ECO:0000256" key="1">
    <source>
        <dbReference type="ARBA" id="ARBA00004651"/>
    </source>
</evidence>
<dbReference type="InterPro" id="IPR036412">
    <property type="entry name" value="HAD-like_sf"/>
</dbReference>
<dbReference type="PRINTS" id="PR00120">
    <property type="entry name" value="HATPASE"/>
</dbReference>
<dbReference type="SFLD" id="SFLDF00027">
    <property type="entry name" value="p-type_atpase"/>
    <property type="match status" value="1"/>
</dbReference>
<evidence type="ECO:0000256" key="11">
    <source>
        <dbReference type="SAM" id="MobiDB-lite"/>
    </source>
</evidence>
<dbReference type="Gene3D" id="3.30.70.100">
    <property type="match status" value="1"/>
</dbReference>
<dbReference type="InterPro" id="IPR036163">
    <property type="entry name" value="HMA_dom_sf"/>
</dbReference>
<protein>
    <submittedName>
        <fullName evidence="14">Cation-transporting ATPase I</fullName>
    </submittedName>
</protein>
<dbReference type="SFLD" id="SFLDS00003">
    <property type="entry name" value="Haloacid_Dehalogenase"/>
    <property type="match status" value="1"/>
</dbReference>
<dbReference type="SMART" id="SM00831">
    <property type="entry name" value="Cation_ATPase_N"/>
    <property type="match status" value="1"/>
</dbReference>
<dbReference type="Gene3D" id="3.40.1110.10">
    <property type="entry name" value="Calcium-transporting ATPase, cytoplasmic domain N"/>
    <property type="match status" value="1"/>
</dbReference>
<dbReference type="PANTHER" id="PTHR24093">
    <property type="entry name" value="CATION TRANSPORTING ATPASE"/>
    <property type="match status" value="1"/>
</dbReference>
<evidence type="ECO:0000313" key="15">
    <source>
        <dbReference type="Proteomes" id="UP000217103"/>
    </source>
</evidence>
<evidence type="ECO:0000313" key="14">
    <source>
        <dbReference type="EMBL" id="SDQ65124.1"/>
    </source>
</evidence>